<protein>
    <submittedName>
        <fullName evidence="1">Uncharacterized protein</fullName>
    </submittedName>
</protein>
<comment type="caution">
    <text evidence="1">The sequence shown here is derived from an EMBL/GenBank/DDBJ whole genome shotgun (WGS) entry which is preliminary data.</text>
</comment>
<reference evidence="1" key="1">
    <citation type="submission" date="2019-08" db="EMBL/GenBank/DDBJ databases">
        <authorList>
            <person name="Kucharzyk K."/>
            <person name="Murdoch R.W."/>
            <person name="Higgins S."/>
            <person name="Loffler F."/>
        </authorList>
    </citation>
    <scope>NUCLEOTIDE SEQUENCE</scope>
</reference>
<accession>A0A645IIT9</accession>
<name>A0A645IIT9_9ZZZZ</name>
<dbReference type="AlphaFoldDB" id="A0A645IIT9"/>
<organism evidence="1">
    <name type="scientific">bioreactor metagenome</name>
    <dbReference type="NCBI Taxonomy" id="1076179"/>
    <lineage>
        <taxon>unclassified sequences</taxon>
        <taxon>metagenomes</taxon>
        <taxon>ecological metagenomes</taxon>
    </lineage>
</organism>
<gene>
    <name evidence="1" type="ORF">SDC9_198025</name>
</gene>
<evidence type="ECO:0000313" key="1">
    <source>
        <dbReference type="EMBL" id="MPN50399.1"/>
    </source>
</evidence>
<sequence length="53" mass="6513">MIKIFAIIGIYINKEGKWIFLSLKYIYKKYQFNESLERIKKLIKLSQRFIVEI</sequence>
<proteinExistence type="predicted"/>
<dbReference type="EMBL" id="VSSQ01114557">
    <property type="protein sequence ID" value="MPN50399.1"/>
    <property type="molecule type" value="Genomic_DNA"/>
</dbReference>